<dbReference type="Proteomes" id="UP000828390">
    <property type="component" value="Unassembled WGS sequence"/>
</dbReference>
<comment type="caution">
    <text evidence="1">The sequence shown here is derived from an EMBL/GenBank/DDBJ whole genome shotgun (WGS) entry which is preliminary data.</text>
</comment>
<reference evidence="1" key="1">
    <citation type="journal article" date="2019" name="bioRxiv">
        <title>The Genome of the Zebra Mussel, Dreissena polymorpha: A Resource for Invasive Species Research.</title>
        <authorList>
            <person name="McCartney M.A."/>
            <person name="Auch B."/>
            <person name="Kono T."/>
            <person name="Mallez S."/>
            <person name="Zhang Y."/>
            <person name="Obille A."/>
            <person name="Becker A."/>
            <person name="Abrahante J.E."/>
            <person name="Garbe J."/>
            <person name="Badalamenti J.P."/>
            <person name="Herman A."/>
            <person name="Mangelson H."/>
            <person name="Liachko I."/>
            <person name="Sullivan S."/>
            <person name="Sone E.D."/>
            <person name="Koren S."/>
            <person name="Silverstein K.A.T."/>
            <person name="Beckman K.B."/>
            <person name="Gohl D.M."/>
        </authorList>
    </citation>
    <scope>NUCLEOTIDE SEQUENCE</scope>
    <source>
        <strain evidence="1">Duluth1</strain>
        <tissue evidence="1">Whole animal</tissue>
    </source>
</reference>
<organism evidence="1 2">
    <name type="scientific">Dreissena polymorpha</name>
    <name type="common">Zebra mussel</name>
    <name type="synonym">Mytilus polymorpha</name>
    <dbReference type="NCBI Taxonomy" id="45954"/>
    <lineage>
        <taxon>Eukaryota</taxon>
        <taxon>Metazoa</taxon>
        <taxon>Spiralia</taxon>
        <taxon>Lophotrochozoa</taxon>
        <taxon>Mollusca</taxon>
        <taxon>Bivalvia</taxon>
        <taxon>Autobranchia</taxon>
        <taxon>Heteroconchia</taxon>
        <taxon>Euheterodonta</taxon>
        <taxon>Imparidentia</taxon>
        <taxon>Neoheterodontei</taxon>
        <taxon>Myida</taxon>
        <taxon>Dreissenoidea</taxon>
        <taxon>Dreissenidae</taxon>
        <taxon>Dreissena</taxon>
    </lineage>
</organism>
<gene>
    <name evidence="1" type="ORF">DPMN_126212</name>
</gene>
<reference evidence="1" key="2">
    <citation type="submission" date="2020-11" db="EMBL/GenBank/DDBJ databases">
        <authorList>
            <person name="McCartney M.A."/>
            <person name="Auch B."/>
            <person name="Kono T."/>
            <person name="Mallez S."/>
            <person name="Becker A."/>
            <person name="Gohl D.M."/>
            <person name="Silverstein K.A.T."/>
            <person name="Koren S."/>
            <person name="Bechman K.B."/>
            <person name="Herman A."/>
            <person name="Abrahante J.E."/>
            <person name="Garbe J."/>
        </authorList>
    </citation>
    <scope>NUCLEOTIDE SEQUENCE</scope>
    <source>
        <strain evidence="1">Duluth1</strain>
        <tissue evidence="1">Whole animal</tissue>
    </source>
</reference>
<sequence>MTQFRTRSRYHWDKSLTKFHEDRTINVASRTDDRQRPVTKAYLTNQSITRKTPCFSRIPNHYELIKDMRTYVLTKFQRKTTSPPGGHYTNVLTKFHENWTIKKMKTSQLPGGHIFQQTRAIFIFS</sequence>
<evidence type="ECO:0000313" key="1">
    <source>
        <dbReference type="EMBL" id="KAH3824377.1"/>
    </source>
</evidence>
<proteinExistence type="predicted"/>
<name>A0A9D4JXR3_DREPO</name>
<dbReference type="EMBL" id="JAIWYP010000005">
    <property type="protein sequence ID" value="KAH3824377.1"/>
    <property type="molecule type" value="Genomic_DNA"/>
</dbReference>
<dbReference type="AlphaFoldDB" id="A0A9D4JXR3"/>
<keyword evidence="2" id="KW-1185">Reference proteome</keyword>
<evidence type="ECO:0000313" key="2">
    <source>
        <dbReference type="Proteomes" id="UP000828390"/>
    </source>
</evidence>
<accession>A0A9D4JXR3</accession>
<protein>
    <submittedName>
        <fullName evidence="1">Uncharacterized protein</fullName>
    </submittedName>
</protein>